<dbReference type="Pfam" id="PF02179">
    <property type="entry name" value="BAG"/>
    <property type="match status" value="1"/>
</dbReference>
<feature type="coiled-coil region" evidence="2">
    <location>
        <begin position="1075"/>
        <end position="1123"/>
    </location>
</feature>
<keyword evidence="6" id="KW-1185">Reference proteome</keyword>
<dbReference type="Proteomes" id="UP001163823">
    <property type="component" value="Chromosome 11"/>
</dbReference>
<dbReference type="PANTHER" id="PTHR33322">
    <property type="entry name" value="BAG DOMAIN CONTAINING PROTEIN, EXPRESSED"/>
    <property type="match status" value="1"/>
</dbReference>
<name>A0AAD7L496_QUISA</name>
<dbReference type="Gene3D" id="1.20.58.120">
    <property type="entry name" value="BAG domain"/>
    <property type="match status" value="1"/>
</dbReference>
<feature type="region of interest" description="Disordered" evidence="3">
    <location>
        <begin position="222"/>
        <end position="245"/>
    </location>
</feature>
<comment type="caution">
    <text evidence="5">The sequence shown here is derived from an EMBL/GenBank/DDBJ whole genome shotgun (WGS) entry which is preliminary data.</text>
</comment>
<evidence type="ECO:0000256" key="1">
    <source>
        <dbReference type="ARBA" id="ARBA00023186"/>
    </source>
</evidence>
<protein>
    <submittedName>
        <fullName evidence="5">BAG family molecular chaperone regulator 6</fullName>
    </submittedName>
</protein>
<feature type="compositionally biased region" description="Basic and acidic residues" evidence="3">
    <location>
        <begin position="514"/>
        <end position="531"/>
    </location>
</feature>
<keyword evidence="2" id="KW-0175">Coiled coil</keyword>
<dbReference type="EMBL" id="JARAOO010000011">
    <property type="protein sequence ID" value="KAJ7951246.1"/>
    <property type="molecule type" value="Genomic_DNA"/>
</dbReference>
<feature type="region of interest" description="Disordered" evidence="3">
    <location>
        <begin position="289"/>
        <end position="493"/>
    </location>
</feature>
<dbReference type="PANTHER" id="PTHR33322:SF16">
    <property type="entry name" value="BAG FAMILY MOLECULAR CHAPERONE REGULATOR 6"/>
    <property type="match status" value="1"/>
</dbReference>
<feature type="compositionally biased region" description="Polar residues" evidence="3">
    <location>
        <begin position="435"/>
        <end position="448"/>
    </location>
</feature>
<feature type="compositionally biased region" description="Polar residues" evidence="3">
    <location>
        <begin position="362"/>
        <end position="372"/>
    </location>
</feature>
<evidence type="ECO:0000256" key="3">
    <source>
        <dbReference type="SAM" id="MobiDB-lite"/>
    </source>
</evidence>
<feature type="region of interest" description="Disordered" evidence="3">
    <location>
        <begin position="1004"/>
        <end position="1047"/>
    </location>
</feature>
<dbReference type="SMART" id="SM00264">
    <property type="entry name" value="BAG"/>
    <property type="match status" value="1"/>
</dbReference>
<feature type="compositionally biased region" description="Basic and acidic residues" evidence="3">
    <location>
        <begin position="449"/>
        <end position="460"/>
    </location>
</feature>
<evidence type="ECO:0000256" key="2">
    <source>
        <dbReference type="SAM" id="Coils"/>
    </source>
</evidence>
<keyword evidence="1" id="KW-0143">Chaperone</keyword>
<dbReference type="CDD" id="cd23767">
    <property type="entry name" value="IQCD"/>
    <property type="match status" value="1"/>
</dbReference>
<dbReference type="GO" id="GO:0009506">
    <property type="term" value="C:plasmodesma"/>
    <property type="evidence" value="ECO:0007669"/>
    <property type="project" value="TreeGrafter"/>
</dbReference>
<feature type="domain" description="BAG" evidence="4">
    <location>
        <begin position="579"/>
        <end position="656"/>
    </location>
</feature>
<dbReference type="GO" id="GO:0006457">
    <property type="term" value="P:protein folding"/>
    <property type="evidence" value="ECO:0007669"/>
    <property type="project" value="TreeGrafter"/>
</dbReference>
<feature type="compositionally biased region" description="Polar residues" evidence="3">
    <location>
        <begin position="397"/>
        <end position="408"/>
    </location>
</feature>
<evidence type="ECO:0000313" key="5">
    <source>
        <dbReference type="EMBL" id="KAJ7951246.1"/>
    </source>
</evidence>
<sequence>MMPVYGRMDSHSHQRYQMPFSHYHYPGVETIPPYMKMDPSKHPFTPEQPWRYAGNYAILNPWNSCCGHNNLPGYFAYRHACPYPSPSPIYCSGGCPSYPEVYSVPYTMPSHYSMELPRYEFDKSINSNYHCCGCPNHICNQKEGESLKIEEQKPDFEEKESGSLVPVQWKNCPYPIIFSPPECMNMEQRNNVKSDEKPNGYFGANEKDPGVLNGWFPLDTKSIPGVTQNGEKKATQNQAGEDKERGFPFPVFWMPYYDNVQEAGLANNTERNDTVKSAKEAPHTLKFIPINLSDGDADANEARSNEERSETKGGTNVEEETNNKKSNPVKQMEMIEEKNESEGTEKKRRNIPVKQIEENMTYKHSQTNAKRQSSPKKTSKLPPVCLRVDPLPRKKPSNSSLRSPSPTASKEHSQRMSNETSKVYASSGMIEKSQQESQLQNTSSNNMKTEPKEKTIEVLDMRTSGNQGADHGDVSESQMSSTLPNGEHGNDSEMPRIEEIKKYGDECNIQEKEAERKAEHNAADKDGEAKVDIGSTKPATTEGEQKRKTISEGEAAILIQSAYRGFEVRRCEPLKKLKQMAEVREQMVDVRNRIQALDACIEIQRDDKQKVTIGETIMRLLLKLDTIQGLIPSFREVRKSLARELVSLQEKLDSIVAKKSNEQIHNAQSIGCIDGQQGEKEAVLEKKSYECVCHDCDGDKMLEPCQSEFYATDALCSSKDDESESVLCRRPDHGHREPPMVDALESSVEPDPFVLNLGDASGVMVMDTHCSNTDPRENSDTVAEGETKFEIGGTLHTDNLDASSWEELPLVVIDDEFVAFDSGRDLQADIGKNESRLSKVSNMGPDINLLAKDDDLLLDMEQRERDPQDELPAGLLDEDYAIPKSKKHEEVENEILEGEQEECGMPIAGEISNETQVEQHAQGVEEVQSNEESDSWINVECQKDQGLFGDSSHDVEVEQLLGVEVRDDNEFSTVTECPASQRMSLPVDHDACSGEISIQSQLNEVQGRQVEHRHLQPLSGNTVDDQSSGTEPGEDETLTGRQPSPLPEVNEKEMLVASSVLGKSANTEHDDGFDRKKLIEENKKLRELIEKLIEAGNDQLTVISNLTGRVKDLEKKLSRRKNMRMKHCRPETKRHCIKSINN</sequence>
<accession>A0AAD7L496</accession>
<organism evidence="5 6">
    <name type="scientific">Quillaja saponaria</name>
    <name type="common">Soap bark tree</name>
    <dbReference type="NCBI Taxonomy" id="32244"/>
    <lineage>
        <taxon>Eukaryota</taxon>
        <taxon>Viridiplantae</taxon>
        <taxon>Streptophyta</taxon>
        <taxon>Embryophyta</taxon>
        <taxon>Tracheophyta</taxon>
        <taxon>Spermatophyta</taxon>
        <taxon>Magnoliopsida</taxon>
        <taxon>eudicotyledons</taxon>
        <taxon>Gunneridae</taxon>
        <taxon>Pentapetalae</taxon>
        <taxon>rosids</taxon>
        <taxon>fabids</taxon>
        <taxon>Fabales</taxon>
        <taxon>Quillajaceae</taxon>
        <taxon>Quillaja</taxon>
    </lineage>
</organism>
<dbReference type="SUPFAM" id="SSF63491">
    <property type="entry name" value="BAG domain"/>
    <property type="match status" value="1"/>
</dbReference>
<dbReference type="FunFam" id="1.20.58.120:FF:000010">
    <property type="entry name" value="BAG family molecular chaperone regulator 6"/>
    <property type="match status" value="1"/>
</dbReference>
<dbReference type="InterPro" id="IPR040400">
    <property type="entry name" value="BAG5/6/7/8"/>
</dbReference>
<dbReference type="GO" id="GO:0051087">
    <property type="term" value="F:protein-folding chaperone binding"/>
    <property type="evidence" value="ECO:0007669"/>
    <property type="project" value="InterPro"/>
</dbReference>
<feature type="compositionally biased region" description="Polar residues" evidence="3">
    <location>
        <begin position="1018"/>
        <end position="1030"/>
    </location>
</feature>
<feature type="compositionally biased region" description="Basic and acidic residues" evidence="3">
    <location>
        <begin position="333"/>
        <end position="345"/>
    </location>
</feature>
<evidence type="ECO:0000259" key="4">
    <source>
        <dbReference type="PROSITE" id="PS51035"/>
    </source>
</evidence>
<proteinExistence type="predicted"/>
<feature type="compositionally biased region" description="Basic and acidic residues" evidence="3">
    <location>
        <begin position="300"/>
        <end position="311"/>
    </location>
</feature>
<dbReference type="InterPro" id="IPR036533">
    <property type="entry name" value="BAG_dom_sf"/>
</dbReference>
<reference evidence="5" key="1">
    <citation type="journal article" date="2023" name="Science">
        <title>Elucidation of the pathway for biosynthesis of saponin adjuvants from the soapbark tree.</title>
        <authorList>
            <person name="Reed J."/>
            <person name="Orme A."/>
            <person name="El-Demerdash A."/>
            <person name="Owen C."/>
            <person name="Martin L.B.B."/>
            <person name="Misra R.C."/>
            <person name="Kikuchi S."/>
            <person name="Rejzek M."/>
            <person name="Martin A.C."/>
            <person name="Harkess A."/>
            <person name="Leebens-Mack J."/>
            <person name="Louveau T."/>
            <person name="Stephenson M.J."/>
            <person name="Osbourn A."/>
        </authorList>
    </citation>
    <scope>NUCLEOTIDE SEQUENCE</scope>
    <source>
        <strain evidence="5">S10</strain>
    </source>
</reference>
<feature type="compositionally biased region" description="Polar residues" evidence="3">
    <location>
        <begin position="415"/>
        <end position="424"/>
    </location>
</feature>
<feature type="region of interest" description="Disordered" evidence="3">
    <location>
        <begin position="514"/>
        <end position="548"/>
    </location>
</feature>
<dbReference type="InterPro" id="IPR003103">
    <property type="entry name" value="BAG_domain"/>
</dbReference>
<dbReference type="PROSITE" id="PS51035">
    <property type="entry name" value="BAG"/>
    <property type="match status" value="1"/>
</dbReference>
<dbReference type="AlphaFoldDB" id="A0AAD7L496"/>
<feature type="compositionally biased region" description="Basic and acidic residues" evidence="3">
    <location>
        <begin position="230"/>
        <end position="245"/>
    </location>
</feature>
<evidence type="ECO:0000313" key="6">
    <source>
        <dbReference type="Proteomes" id="UP001163823"/>
    </source>
</evidence>
<feature type="compositionally biased region" description="Polar residues" evidence="3">
    <location>
        <begin position="475"/>
        <end position="484"/>
    </location>
</feature>
<gene>
    <name evidence="5" type="ORF">O6P43_027325</name>
</gene>
<dbReference type="KEGG" id="qsa:O6P43_027325"/>